<comment type="subcellular location">
    <subcellularLocation>
        <location evidence="7">Endomembrane system</location>
        <topology evidence="7">Single-pass membrane protein</topology>
    </subcellularLocation>
    <subcellularLocation>
        <location evidence="1 8">Membrane</location>
        <topology evidence="1 8">Single-pass type II membrane protein</topology>
    </subcellularLocation>
</comment>
<evidence type="ECO:0000256" key="8">
    <source>
        <dbReference type="RuleBase" id="RU366043"/>
    </source>
</evidence>
<sequence>MSFAPKDEHEAQIQFALERGIPATLSVIGTQMLTFPSNAYDMIHCARCRVHWDADGGKPLLELNRILRPGGFFVWSATPVYRDDERDRNVWNSMVALTTSMCWKVVAKTIDSSGIGLVIYQKAVSYSCYEKRKDKDPPLCDPAYKQNISWYAPLIKCLSRLPVDNKGNLQNWPSSWPQRLSSKPPSLVTELDAEIFDEDTKHWSALVSDVYLDGLSIKWSTVQNVMDMNAGYGGFAAALIDLPLWVMNVVPIHTQDTLSVIFDRGLIGIYHDWCESLNTYPRTYDLLHSSFLFRNLTQRCDIIDIAVEMDRVLRPGGYVLVQDTMEIIQKLNPLLRSLHWSTSLYQDQFLVGKKGFWRPK</sequence>
<reference evidence="9" key="1">
    <citation type="submission" date="2021-04" db="EMBL/GenBank/DDBJ databases">
        <title>Transcriptome analysis for identification of genes encoding DOXP/MEP, carotenoid and bixin pathway enzymes in seeds of Bixa orellana.</title>
        <authorList>
            <person name="Moreira V.S."/>
            <person name="Soares V.L.F."/>
            <person name="de Souza V.C."/>
            <person name="Goliatt P.V.Z.C."/>
            <person name="Reboucas T.N.H."/>
            <person name="Otoni W.C."/>
            <person name="Costa M.G.C."/>
        </authorList>
    </citation>
    <scope>NUCLEOTIDE SEQUENCE</scope>
    <source>
        <strain evidence="9">C18835_g1_i2_m.198320</strain>
    </source>
</reference>
<accession>A0A9Y0ZEW0</accession>
<keyword evidence="5 8" id="KW-0812">Transmembrane</keyword>
<name>A0A9Y0ZEW0_BIXOR</name>
<evidence type="ECO:0000256" key="1">
    <source>
        <dbReference type="ARBA" id="ARBA00004606"/>
    </source>
</evidence>
<dbReference type="EC" id="2.1.1.-" evidence="8"/>
<keyword evidence="5 8" id="KW-0735">Signal-anchor</keyword>
<dbReference type="GO" id="GO:0016020">
    <property type="term" value="C:membrane"/>
    <property type="evidence" value="ECO:0007669"/>
    <property type="project" value="UniProtKB-SubCell"/>
</dbReference>
<evidence type="ECO:0000256" key="6">
    <source>
        <dbReference type="ARBA" id="ARBA00023180"/>
    </source>
</evidence>
<dbReference type="AlphaFoldDB" id="A0A9Y0ZEW0"/>
<organism evidence="9">
    <name type="scientific">Bixa orellana</name>
    <name type="common">Lipstick tree</name>
    <dbReference type="NCBI Taxonomy" id="66672"/>
    <lineage>
        <taxon>Eukaryota</taxon>
        <taxon>Viridiplantae</taxon>
        <taxon>Streptophyta</taxon>
        <taxon>Embryophyta</taxon>
        <taxon>Tracheophyta</taxon>
        <taxon>Spermatophyta</taxon>
        <taxon>Magnoliopsida</taxon>
        <taxon>eudicotyledons</taxon>
        <taxon>Gunneridae</taxon>
        <taxon>Pentapetalae</taxon>
        <taxon>rosids</taxon>
        <taxon>malvids</taxon>
        <taxon>Malvales</taxon>
        <taxon>Bixaceae</taxon>
        <taxon>Bixa</taxon>
    </lineage>
</organism>
<keyword evidence="3 8" id="KW-0489">Methyltransferase</keyword>
<keyword evidence="4 8" id="KW-0808">Transferase</keyword>
<dbReference type="Gene3D" id="3.40.50.150">
    <property type="entry name" value="Vaccinia Virus protein VP39"/>
    <property type="match status" value="2"/>
</dbReference>
<dbReference type="GO" id="GO:0032259">
    <property type="term" value="P:methylation"/>
    <property type="evidence" value="ECO:0007669"/>
    <property type="project" value="UniProtKB-KW"/>
</dbReference>
<dbReference type="InterPro" id="IPR029063">
    <property type="entry name" value="SAM-dependent_MTases_sf"/>
</dbReference>
<dbReference type="GO" id="GO:0005802">
    <property type="term" value="C:trans-Golgi network"/>
    <property type="evidence" value="ECO:0007669"/>
    <property type="project" value="TreeGrafter"/>
</dbReference>
<dbReference type="GO" id="GO:0008168">
    <property type="term" value="F:methyltransferase activity"/>
    <property type="evidence" value="ECO:0007669"/>
    <property type="project" value="UniProtKB-UniRule"/>
</dbReference>
<evidence type="ECO:0000256" key="7">
    <source>
        <dbReference type="ARBA" id="ARBA00037847"/>
    </source>
</evidence>
<dbReference type="EMBL" id="MW885516">
    <property type="protein sequence ID" value="QTZ19642.1"/>
    <property type="molecule type" value="mRNA"/>
</dbReference>
<dbReference type="SUPFAM" id="SSF53335">
    <property type="entry name" value="S-adenosyl-L-methionine-dependent methyltransferases"/>
    <property type="match status" value="2"/>
</dbReference>
<evidence type="ECO:0000256" key="5">
    <source>
        <dbReference type="ARBA" id="ARBA00022968"/>
    </source>
</evidence>
<dbReference type="PANTHER" id="PTHR10108:SF887">
    <property type="entry name" value="METHYLTRANSFERASE PMT22-RELATED"/>
    <property type="match status" value="1"/>
</dbReference>
<proteinExistence type="evidence at transcript level"/>
<dbReference type="Pfam" id="PF03141">
    <property type="entry name" value="Methyltransf_29"/>
    <property type="match status" value="1"/>
</dbReference>
<keyword evidence="6 8" id="KW-0325">Glycoprotein</keyword>
<evidence type="ECO:0000256" key="4">
    <source>
        <dbReference type="ARBA" id="ARBA00022679"/>
    </source>
</evidence>
<dbReference type="PANTHER" id="PTHR10108">
    <property type="entry name" value="SAM-DEPENDENT METHYLTRANSFERASE"/>
    <property type="match status" value="1"/>
</dbReference>
<evidence type="ECO:0000313" key="9">
    <source>
        <dbReference type="EMBL" id="QTZ19642.1"/>
    </source>
</evidence>
<dbReference type="InterPro" id="IPR004159">
    <property type="entry name" value="Put_SAM_MeTrfase"/>
</dbReference>
<dbReference type="GO" id="GO:0005768">
    <property type="term" value="C:endosome"/>
    <property type="evidence" value="ECO:0007669"/>
    <property type="project" value="TreeGrafter"/>
</dbReference>
<comment type="similarity">
    <text evidence="2 8">Belongs to the methyltransferase superfamily.</text>
</comment>
<evidence type="ECO:0000256" key="2">
    <source>
        <dbReference type="ARBA" id="ARBA00008361"/>
    </source>
</evidence>
<evidence type="ECO:0000256" key="3">
    <source>
        <dbReference type="ARBA" id="ARBA00022603"/>
    </source>
</evidence>
<protein>
    <recommendedName>
        <fullName evidence="8">Methyltransferase</fullName>
        <ecNumber evidence="8">2.1.1.-</ecNumber>
    </recommendedName>
</protein>